<organism evidence="2">
    <name type="scientific">freshwater metagenome</name>
    <dbReference type="NCBI Taxonomy" id="449393"/>
    <lineage>
        <taxon>unclassified sequences</taxon>
        <taxon>metagenomes</taxon>
        <taxon>ecological metagenomes</taxon>
    </lineage>
</organism>
<dbReference type="EMBL" id="CAEZYY010000067">
    <property type="protein sequence ID" value="CAB4773530.1"/>
    <property type="molecule type" value="Genomic_DNA"/>
</dbReference>
<accession>A0A6J6PK54</accession>
<dbReference type="InterPro" id="IPR012902">
    <property type="entry name" value="N_methyl_site"/>
</dbReference>
<protein>
    <submittedName>
        <fullName evidence="2">Unannotated protein</fullName>
    </submittedName>
</protein>
<gene>
    <name evidence="2" type="ORF">UFOPK2602_00481</name>
    <name evidence="3" type="ORF">UFOPK2806_02573</name>
    <name evidence="4" type="ORF">UFOPK4306_01417</name>
</gene>
<keyword evidence="1" id="KW-0472">Membrane</keyword>
<dbReference type="Pfam" id="PF07963">
    <property type="entry name" value="N_methyl"/>
    <property type="match status" value="1"/>
</dbReference>
<keyword evidence="1" id="KW-0812">Transmembrane</keyword>
<reference evidence="2" key="1">
    <citation type="submission" date="2020-05" db="EMBL/GenBank/DDBJ databases">
        <authorList>
            <person name="Chiriac C."/>
            <person name="Salcher M."/>
            <person name="Ghai R."/>
            <person name="Kavagutti S V."/>
        </authorList>
    </citation>
    <scope>NUCLEOTIDE SEQUENCE</scope>
</reference>
<dbReference type="EMBL" id="CAFBQP010000051">
    <property type="protein sequence ID" value="CAB5064543.1"/>
    <property type="molecule type" value="Genomic_DNA"/>
</dbReference>
<evidence type="ECO:0000256" key="1">
    <source>
        <dbReference type="SAM" id="Phobius"/>
    </source>
</evidence>
<sequence>MTKMRDRGESLIEVVITIMIISVAVAALVASLASASRSSLSHRRAQDTDVVVRDYAEAMKLSTSACVAAAPYSLAYTPPSGYTLTGSADDGLFDGRSGICPAVSTVQVVTLSVEANGSAPASIQLAVRTP</sequence>
<dbReference type="AlphaFoldDB" id="A0A6J6PK54"/>
<dbReference type="EMBL" id="CAEZXX010000021">
    <property type="protein sequence ID" value="CAB4699069.1"/>
    <property type="molecule type" value="Genomic_DNA"/>
</dbReference>
<proteinExistence type="predicted"/>
<feature type="transmembrane region" description="Helical" evidence="1">
    <location>
        <begin position="12"/>
        <end position="33"/>
    </location>
</feature>
<keyword evidence="1" id="KW-1133">Transmembrane helix</keyword>
<evidence type="ECO:0000313" key="2">
    <source>
        <dbReference type="EMBL" id="CAB4699069.1"/>
    </source>
</evidence>
<evidence type="ECO:0000313" key="4">
    <source>
        <dbReference type="EMBL" id="CAB5064543.1"/>
    </source>
</evidence>
<evidence type="ECO:0000313" key="3">
    <source>
        <dbReference type="EMBL" id="CAB4773530.1"/>
    </source>
</evidence>
<name>A0A6J6PK54_9ZZZZ</name>